<evidence type="ECO:0000313" key="3">
    <source>
        <dbReference type="Proteomes" id="UP000005307"/>
    </source>
</evidence>
<dbReference type="HOGENOM" id="CLU_045106_0_0_5"/>
<gene>
    <name evidence="2" type="ORF">OAN307_c15800</name>
</gene>
<reference evidence="2 3" key="1">
    <citation type="journal article" date="2013" name="PLoS ONE">
        <title>Poles Apart: Arctic and Antarctic Octadecabacter strains Share High Genome Plasticity and a New Type of Xanthorhodopsin.</title>
        <authorList>
            <person name="Vollmers J."/>
            <person name="Voget S."/>
            <person name="Dietrich S."/>
            <person name="Gollnow K."/>
            <person name="Smits M."/>
            <person name="Meyer K."/>
            <person name="Brinkhoff T."/>
            <person name="Simon M."/>
            <person name="Daniel R."/>
        </authorList>
    </citation>
    <scope>NUCLEOTIDE SEQUENCE [LARGE SCALE GENOMIC DNA]</scope>
    <source>
        <strain evidence="2 3">307</strain>
    </source>
</reference>
<sequence length="457" mass="50129">MFRLTWLLVAVMLGPSYAATQTISVTPNEMRSTAFGALQDGQPARALALGEALLLRAADDPIALRIEGQAALEIRQSDVAVRHGRMLYQIADDNKVRFFAARLVALAHAQQKNYTRSQIWLRRARQVAPDAATAASIAQDYATLRQRNPLSFNFDFGVQPSSNINNGSSESTYERYGQPVLFLGQPIGLTPSAQSLSGYQFSADATVGYTVNENANSRTVVSVTGQMLRYALSNDAKAAAPTFDVGNLAYDRAVLGVRHDWRVGEARQPLTAVFKYGVSQINGEFYARDVEFDLSTQWLLNERTRVRSCVRLGQVTYAGTGNTSESWALDLGWNRALGDGDAVIVRGSVGRTLSDDAVRLNSDRQDFGITYNFGRVADVFDVSLGLGRQWRSFEPSATAPDGRTDLRTDVTLTVGLPLIEFYGFSPIAKLEAYQTNSNVSRFQSDGLSVDVSIRSNF</sequence>
<accession>M9R653</accession>
<dbReference type="SUPFAM" id="SSF48452">
    <property type="entry name" value="TPR-like"/>
    <property type="match status" value="1"/>
</dbReference>
<organism evidence="2 3">
    <name type="scientific">Octadecabacter antarcticus 307</name>
    <dbReference type="NCBI Taxonomy" id="391626"/>
    <lineage>
        <taxon>Bacteria</taxon>
        <taxon>Pseudomonadati</taxon>
        <taxon>Pseudomonadota</taxon>
        <taxon>Alphaproteobacteria</taxon>
        <taxon>Rhodobacterales</taxon>
        <taxon>Roseobacteraceae</taxon>
        <taxon>Octadecabacter</taxon>
    </lineage>
</organism>
<name>M9R653_9RHOB</name>
<feature type="chain" id="PRO_5004102303" description="DUF560 domain-containing protein" evidence="1">
    <location>
        <begin position="19"/>
        <end position="457"/>
    </location>
</feature>
<dbReference type="Proteomes" id="UP000005307">
    <property type="component" value="Chromosome"/>
</dbReference>
<evidence type="ECO:0000256" key="1">
    <source>
        <dbReference type="SAM" id="SignalP"/>
    </source>
</evidence>
<proteinExistence type="predicted"/>
<keyword evidence="1" id="KW-0732">Signal</keyword>
<dbReference type="AlphaFoldDB" id="M9R653"/>
<evidence type="ECO:0008006" key="4">
    <source>
        <dbReference type="Google" id="ProtNLM"/>
    </source>
</evidence>
<dbReference type="eggNOG" id="COG0457">
    <property type="taxonomic scope" value="Bacteria"/>
</dbReference>
<feature type="signal peptide" evidence="1">
    <location>
        <begin position="1"/>
        <end position="18"/>
    </location>
</feature>
<dbReference type="InterPro" id="IPR011990">
    <property type="entry name" value="TPR-like_helical_dom_sf"/>
</dbReference>
<protein>
    <recommendedName>
        <fullName evidence="4">DUF560 domain-containing protein</fullName>
    </recommendedName>
</protein>
<dbReference type="KEGG" id="oat:OAN307_c15800"/>
<dbReference type="EMBL" id="CP003740">
    <property type="protein sequence ID" value="AGI67253.1"/>
    <property type="molecule type" value="Genomic_DNA"/>
</dbReference>
<dbReference type="Gene3D" id="1.25.40.10">
    <property type="entry name" value="Tetratricopeptide repeat domain"/>
    <property type="match status" value="1"/>
</dbReference>
<evidence type="ECO:0000313" key="2">
    <source>
        <dbReference type="EMBL" id="AGI67253.1"/>
    </source>
</evidence>
<keyword evidence="3" id="KW-1185">Reference proteome</keyword>
<dbReference type="STRING" id="391626.OAN307_c15800"/>